<comment type="caution">
    <text evidence="2">The sequence shown here is derived from an EMBL/GenBank/DDBJ whole genome shotgun (WGS) entry which is preliminary data.</text>
</comment>
<evidence type="ECO:0000256" key="1">
    <source>
        <dbReference type="SAM" id="MobiDB-lite"/>
    </source>
</evidence>
<evidence type="ECO:0000313" key="3">
    <source>
        <dbReference type="Proteomes" id="UP000485058"/>
    </source>
</evidence>
<reference evidence="2 3" key="1">
    <citation type="submission" date="2020-02" db="EMBL/GenBank/DDBJ databases">
        <title>Draft genome sequence of Haematococcus lacustris strain NIES-144.</title>
        <authorList>
            <person name="Morimoto D."/>
            <person name="Nakagawa S."/>
            <person name="Yoshida T."/>
            <person name="Sawayama S."/>
        </authorList>
    </citation>
    <scope>NUCLEOTIDE SEQUENCE [LARGE SCALE GENOMIC DNA]</scope>
    <source>
        <strain evidence="2 3">NIES-144</strain>
    </source>
</reference>
<dbReference type="AlphaFoldDB" id="A0A699ZMP8"/>
<organism evidence="2 3">
    <name type="scientific">Haematococcus lacustris</name>
    <name type="common">Green alga</name>
    <name type="synonym">Haematococcus pluvialis</name>
    <dbReference type="NCBI Taxonomy" id="44745"/>
    <lineage>
        <taxon>Eukaryota</taxon>
        <taxon>Viridiplantae</taxon>
        <taxon>Chlorophyta</taxon>
        <taxon>core chlorophytes</taxon>
        <taxon>Chlorophyceae</taxon>
        <taxon>CS clade</taxon>
        <taxon>Chlamydomonadales</taxon>
        <taxon>Haematococcaceae</taxon>
        <taxon>Haematococcus</taxon>
    </lineage>
</organism>
<protein>
    <submittedName>
        <fullName evidence="2">Uncharacterized protein</fullName>
    </submittedName>
</protein>
<dbReference type="Proteomes" id="UP000485058">
    <property type="component" value="Unassembled WGS sequence"/>
</dbReference>
<dbReference type="EMBL" id="BLLF01001562">
    <property type="protein sequence ID" value="GFH20034.1"/>
    <property type="molecule type" value="Genomic_DNA"/>
</dbReference>
<gene>
    <name evidence="2" type="ORF">HaLaN_17087</name>
</gene>
<sequence>MHAAMKELEATSPPNRNQVPDQDPVNEGVKDANKAPA</sequence>
<feature type="non-terminal residue" evidence="2">
    <location>
        <position position="37"/>
    </location>
</feature>
<accession>A0A699ZMP8</accession>
<feature type="compositionally biased region" description="Basic and acidic residues" evidence="1">
    <location>
        <begin position="28"/>
        <end position="37"/>
    </location>
</feature>
<evidence type="ECO:0000313" key="2">
    <source>
        <dbReference type="EMBL" id="GFH20034.1"/>
    </source>
</evidence>
<keyword evidence="3" id="KW-1185">Reference proteome</keyword>
<feature type="region of interest" description="Disordered" evidence="1">
    <location>
        <begin position="1"/>
        <end position="37"/>
    </location>
</feature>
<proteinExistence type="predicted"/>
<feature type="non-terminal residue" evidence="2">
    <location>
        <position position="1"/>
    </location>
</feature>
<name>A0A699ZMP8_HAELA</name>